<evidence type="ECO:0000313" key="8">
    <source>
        <dbReference type="Proteomes" id="UP000748308"/>
    </source>
</evidence>
<dbReference type="AlphaFoldDB" id="A0A937X6Z3"/>
<proteinExistence type="predicted"/>
<protein>
    <submittedName>
        <fullName evidence="7">ATP-dependent Clp protease ATP-binding subunit</fullName>
    </submittedName>
</protein>
<dbReference type="InterPro" id="IPR050130">
    <property type="entry name" value="ClpA_ClpB"/>
</dbReference>
<feature type="compositionally biased region" description="Basic residues" evidence="4">
    <location>
        <begin position="23"/>
        <end position="35"/>
    </location>
</feature>
<dbReference type="InterPro" id="IPR003959">
    <property type="entry name" value="ATPase_AAA_core"/>
</dbReference>
<dbReference type="InterPro" id="IPR003593">
    <property type="entry name" value="AAA+_ATPase"/>
</dbReference>
<feature type="compositionally biased region" description="Low complexity" evidence="4">
    <location>
        <begin position="40"/>
        <end position="52"/>
    </location>
</feature>
<keyword evidence="3" id="KW-0143">Chaperone</keyword>
<dbReference type="GO" id="GO:0005524">
    <property type="term" value="F:ATP binding"/>
    <property type="evidence" value="ECO:0007669"/>
    <property type="project" value="UniProtKB-KW"/>
</dbReference>
<reference evidence="7" key="1">
    <citation type="submission" date="2019-03" db="EMBL/GenBank/DDBJ databases">
        <title>Lake Tanganyika Metagenome-Assembled Genomes (MAGs).</title>
        <authorList>
            <person name="Tran P."/>
        </authorList>
    </citation>
    <scope>NUCLEOTIDE SEQUENCE</scope>
    <source>
        <strain evidence="7">M_DeepCast_400m_m2_100</strain>
    </source>
</reference>
<evidence type="ECO:0000256" key="3">
    <source>
        <dbReference type="ARBA" id="ARBA00023186"/>
    </source>
</evidence>
<comment type="caution">
    <text evidence="7">The sequence shown here is derived from an EMBL/GenBank/DDBJ whole genome shotgun (WGS) entry which is preliminary data.</text>
</comment>
<evidence type="ECO:0000256" key="4">
    <source>
        <dbReference type="SAM" id="MobiDB-lite"/>
    </source>
</evidence>
<feature type="compositionally biased region" description="Basic residues" evidence="4">
    <location>
        <begin position="1"/>
        <end position="11"/>
    </location>
</feature>
<dbReference type="InterPro" id="IPR019489">
    <property type="entry name" value="Clp_ATPase_C"/>
</dbReference>
<dbReference type="Pfam" id="PF07724">
    <property type="entry name" value="AAA_2"/>
    <property type="match status" value="1"/>
</dbReference>
<dbReference type="SMART" id="SM00382">
    <property type="entry name" value="AAA"/>
    <property type="match status" value="1"/>
</dbReference>
<dbReference type="GO" id="GO:0005737">
    <property type="term" value="C:cytoplasm"/>
    <property type="evidence" value="ECO:0007669"/>
    <property type="project" value="TreeGrafter"/>
</dbReference>
<evidence type="ECO:0000259" key="5">
    <source>
        <dbReference type="SMART" id="SM00382"/>
    </source>
</evidence>
<feature type="compositionally biased region" description="Polar residues" evidence="4">
    <location>
        <begin position="12"/>
        <end position="21"/>
    </location>
</feature>
<feature type="domain" description="AAA+ ATPase" evidence="5">
    <location>
        <begin position="106"/>
        <end position="262"/>
    </location>
</feature>
<dbReference type="Proteomes" id="UP000748308">
    <property type="component" value="Unassembled WGS sequence"/>
</dbReference>
<keyword evidence="1" id="KW-0547">Nucleotide-binding</keyword>
<dbReference type="Gene3D" id="3.40.50.300">
    <property type="entry name" value="P-loop containing nucleotide triphosphate hydrolases"/>
    <property type="match status" value="1"/>
</dbReference>
<dbReference type="SMART" id="SM01086">
    <property type="entry name" value="ClpB_D2-small"/>
    <property type="match status" value="1"/>
</dbReference>
<organism evidence="7 8">
    <name type="scientific">Eiseniibacteriota bacterium</name>
    <dbReference type="NCBI Taxonomy" id="2212470"/>
    <lineage>
        <taxon>Bacteria</taxon>
        <taxon>Candidatus Eiseniibacteriota</taxon>
    </lineage>
</organism>
<evidence type="ECO:0000256" key="1">
    <source>
        <dbReference type="ARBA" id="ARBA00022741"/>
    </source>
</evidence>
<keyword evidence="7" id="KW-0645">Protease</keyword>
<dbReference type="GO" id="GO:0008233">
    <property type="term" value="F:peptidase activity"/>
    <property type="evidence" value="ECO:0007669"/>
    <property type="project" value="UniProtKB-KW"/>
</dbReference>
<evidence type="ECO:0000313" key="7">
    <source>
        <dbReference type="EMBL" id="MBM3316285.1"/>
    </source>
</evidence>
<evidence type="ECO:0000259" key="6">
    <source>
        <dbReference type="SMART" id="SM01086"/>
    </source>
</evidence>
<name>A0A937X6Z3_UNCEI</name>
<dbReference type="Pfam" id="PF10431">
    <property type="entry name" value="ClpB_D2-small"/>
    <property type="match status" value="1"/>
</dbReference>
<feature type="domain" description="Clp ATPase C-terminal" evidence="6">
    <location>
        <begin position="279"/>
        <end position="365"/>
    </location>
</feature>
<dbReference type="GO" id="GO:0006508">
    <property type="term" value="P:proteolysis"/>
    <property type="evidence" value="ECO:0007669"/>
    <property type="project" value="UniProtKB-KW"/>
</dbReference>
<keyword evidence="7" id="KW-0378">Hydrolase</keyword>
<dbReference type="InterPro" id="IPR027417">
    <property type="entry name" value="P-loop_NTPase"/>
</dbReference>
<dbReference type="SUPFAM" id="SSF52540">
    <property type="entry name" value="P-loop containing nucleoside triphosphate hydrolases"/>
    <property type="match status" value="1"/>
</dbReference>
<accession>A0A937X6Z3</accession>
<dbReference type="GO" id="GO:0034605">
    <property type="term" value="P:cellular response to heat"/>
    <property type="evidence" value="ECO:0007669"/>
    <property type="project" value="TreeGrafter"/>
</dbReference>
<dbReference type="EMBL" id="VGIY01000004">
    <property type="protein sequence ID" value="MBM3316285.1"/>
    <property type="molecule type" value="Genomic_DNA"/>
</dbReference>
<dbReference type="PRINTS" id="PR00300">
    <property type="entry name" value="CLPPROTEASEA"/>
</dbReference>
<dbReference type="Gene3D" id="1.10.8.60">
    <property type="match status" value="1"/>
</dbReference>
<feature type="region of interest" description="Disordered" evidence="4">
    <location>
        <begin position="1"/>
        <end position="60"/>
    </location>
</feature>
<evidence type="ECO:0000256" key="2">
    <source>
        <dbReference type="ARBA" id="ARBA00022840"/>
    </source>
</evidence>
<gene>
    <name evidence="7" type="ORF">FJY75_00390</name>
</gene>
<dbReference type="PANTHER" id="PTHR11638">
    <property type="entry name" value="ATP-DEPENDENT CLP PROTEASE"/>
    <property type="match status" value="1"/>
</dbReference>
<sequence length="370" mass="41321">MAKSSRPRRSQAQHPDGQGSTRPRPKRSAAPKPAKRRAEAAASKRAQSSSRAAGRRRAAERAEKATLLHLEEIVAERIVGKGEEVARVANTIRIRKAQLDFRPNRPDGAFLLVGPAGVGKTEFALAFGAALLGSEEKLLLLDMADYSEEEELAGLQVNLLAGTPELLVAGDLTTPVRRNPRAVILLRGLEHAHRNFYRTLLHILDRGQLEDAQGPVPFDQTVIFATTRLHPDETEMVEPIGFHRDSLSSHERARRVLEEQFTPELVAAFNEVLHFQHPTPEDVRLIARSKVRRVLERLARQRRQVEVAEPVYDALLGAAEVSRAGARYLNRALEEQLFTPLARFMLEHGGVRRIQVGIEAGRLTIRQRSR</sequence>
<dbReference type="GO" id="GO:0016887">
    <property type="term" value="F:ATP hydrolysis activity"/>
    <property type="evidence" value="ECO:0007669"/>
    <property type="project" value="InterPro"/>
</dbReference>
<dbReference type="InterPro" id="IPR001270">
    <property type="entry name" value="ClpA/B"/>
</dbReference>
<keyword evidence="2 7" id="KW-0067">ATP-binding</keyword>
<dbReference type="PANTHER" id="PTHR11638:SF18">
    <property type="entry name" value="HEAT SHOCK PROTEIN 104"/>
    <property type="match status" value="1"/>
</dbReference>